<evidence type="ECO:0000256" key="1">
    <source>
        <dbReference type="ARBA" id="ARBA00022884"/>
    </source>
</evidence>
<dbReference type="OrthoDB" id="439808at2759"/>
<dbReference type="AlphaFoldDB" id="A0A8I2YCR1"/>
<keyword evidence="1 2" id="KW-0694">RNA-binding</keyword>
<feature type="compositionally biased region" description="Low complexity" evidence="3">
    <location>
        <begin position="101"/>
        <end position="119"/>
    </location>
</feature>
<feature type="domain" description="RRM" evidence="4">
    <location>
        <begin position="130"/>
        <end position="223"/>
    </location>
</feature>
<keyword evidence="6" id="KW-1185">Reference proteome</keyword>
<dbReference type="Proteomes" id="UP000683000">
    <property type="component" value="Unassembled WGS sequence"/>
</dbReference>
<dbReference type="InterPro" id="IPR035979">
    <property type="entry name" value="RBD_domain_sf"/>
</dbReference>
<gene>
    <name evidence="5" type="ORF">JVT61DRAFT_14385</name>
</gene>
<sequence length="467" mass="51272">MSFSFSSPESSSSPAPTRKKRQVEVESSDSSDHDTPDAEEDSNTPQSIPPTEATVLSHAEQRRQKKRQKLNQAALTSESASPRKKRKLDDGSPSSVHVDVNANANANAKAATKTKSTPATDDHRRQKHQNSIWVGNLSFWTTQDALRGFFDGVGTITRVHMPMRRGKQTQDENMGFAYVDFETPDAKIIAIALSEGQLDSRNLLIKDGDDFTGRPVKSKTERSEETGHGEGGKVTKIATTAQGKGLSKTAQKILRAQKQPPAPTLFLGNLGFETTEESIRELFEAHRYWGHKDKDKGKGVDIKAEGQEESQGGDAAKSKDVWIRKIRMGTFEDSGTCKGFAFVDFTSIEHATEALSSTPLRTPSVGVVVLDTRKESRIRKAEWEWEGSAKGLRKRRRIASNANLSGHTKQGDGEDAEAAEIPAETTTPRHDWSIHDVPSQVLPSRTLCASLQPSCLVRVKRSCLGPT</sequence>
<organism evidence="5 6">
    <name type="scientific">Boletus reticuloceps</name>
    <dbReference type="NCBI Taxonomy" id="495285"/>
    <lineage>
        <taxon>Eukaryota</taxon>
        <taxon>Fungi</taxon>
        <taxon>Dikarya</taxon>
        <taxon>Basidiomycota</taxon>
        <taxon>Agaricomycotina</taxon>
        <taxon>Agaricomycetes</taxon>
        <taxon>Agaricomycetidae</taxon>
        <taxon>Boletales</taxon>
        <taxon>Boletineae</taxon>
        <taxon>Boletaceae</taxon>
        <taxon>Boletoideae</taxon>
        <taxon>Boletus</taxon>
    </lineage>
</organism>
<feature type="compositionally biased region" description="Polar residues" evidence="3">
    <location>
        <begin position="70"/>
        <end position="80"/>
    </location>
</feature>
<feature type="compositionally biased region" description="Low complexity" evidence="3">
    <location>
        <begin position="1"/>
        <end position="14"/>
    </location>
</feature>
<evidence type="ECO:0000259" key="4">
    <source>
        <dbReference type="PROSITE" id="PS50102"/>
    </source>
</evidence>
<dbReference type="SUPFAM" id="SSF54928">
    <property type="entry name" value="RNA-binding domain, RBD"/>
    <property type="match status" value="2"/>
</dbReference>
<dbReference type="GO" id="GO:0003723">
    <property type="term" value="F:RNA binding"/>
    <property type="evidence" value="ECO:0007669"/>
    <property type="project" value="UniProtKB-UniRule"/>
</dbReference>
<dbReference type="SMART" id="SM00360">
    <property type="entry name" value="RRM"/>
    <property type="match status" value="2"/>
</dbReference>
<evidence type="ECO:0000256" key="3">
    <source>
        <dbReference type="SAM" id="MobiDB-lite"/>
    </source>
</evidence>
<evidence type="ECO:0000313" key="5">
    <source>
        <dbReference type="EMBL" id="KAG6369492.1"/>
    </source>
</evidence>
<evidence type="ECO:0000313" key="6">
    <source>
        <dbReference type="Proteomes" id="UP000683000"/>
    </source>
</evidence>
<feature type="region of interest" description="Disordered" evidence="3">
    <location>
        <begin position="1"/>
        <end position="128"/>
    </location>
</feature>
<name>A0A8I2YCR1_9AGAM</name>
<feature type="region of interest" description="Disordered" evidence="3">
    <location>
        <begin position="209"/>
        <end position="232"/>
    </location>
</feature>
<protein>
    <recommendedName>
        <fullName evidence="4">RRM domain-containing protein</fullName>
    </recommendedName>
</protein>
<evidence type="ECO:0000256" key="2">
    <source>
        <dbReference type="PROSITE-ProRule" id="PRU00176"/>
    </source>
</evidence>
<dbReference type="InterPro" id="IPR000504">
    <property type="entry name" value="RRM_dom"/>
</dbReference>
<reference evidence="5" key="1">
    <citation type="submission" date="2021-03" db="EMBL/GenBank/DDBJ databases">
        <title>Evolutionary innovations through gain and loss of genes in the ectomycorrhizal Boletales.</title>
        <authorList>
            <person name="Wu G."/>
            <person name="Miyauchi S."/>
            <person name="Morin E."/>
            <person name="Yang Z.-L."/>
            <person name="Xu J."/>
            <person name="Martin F.M."/>
        </authorList>
    </citation>
    <scope>NUCLEOTIDE SEQUENCE</scope>
    <source>
        <strain evidence="5">BR01</strain>
    </source>
</reference>
<proteinExistence type="predicted"/>
<dbReference type="InterPro" id="IPR012677">
    <property type="entry name" value="Nucleotide-bd_a/b_plait_sf"/>
</dbReference>
<feature type="region of interest" description="Disordered" evidence="3">
    <location>
        <begin position="397"/>
        <end position="418"/>
    </location>
</feature>
<dbReference type="Pfam" id="PF00076">
    <property type="entry name" value="RRM_1"/>
    <property type="match status" value="1"/>
</dbReference>
<dbReference type="PANTHER" id="PTHR23236:SF95">
    <property type="entry name" value="NUCLEOLAR PROTEIN 13"/>
    <property type="match status" value="1"/>
</dbReference>
<dbReference type="PROSITE" id="PS50102">
    <property type="entry name" value="RRM"/>
    <property type="match status" value="2"/>
</dbReference>
<dbReference type="GO" id="GO:0005730">
    <property type="term" value="C:nucleolus"/>
    <property type="evidence" value="ECO:0007669"/>
    <property type="project" value="TreeGrafter"/>
</dbReference>
<dbReference type="PANTHER" id="PTHR23236">
    <property type="entry name" value="EUKARYOTIC TRANSLATION INITIATION FACTOR 4B/4H"/>
    <property type="match status" value="1"/>
</dbReference>
<accession>A0A8I2YCR1</accession>
<comment type="caution">
    <text evidence="5">The sequence shown here is derived from an EMBL/GenBank/DDBJ whole genome shotgun (WGS) entry which is preliminary data.</text>
</comment>
<feature type="domain" description="RRM" evidence="4">
    <location>
        <begin position="263"/>
        <end position="383"/>
    </location>
</feature>
<dbReference type="EMBL" id="JAGFBS010000079">
    <property type="protein sequence ID" value="KAG6369492.1"/>
    <property type="molecule type" value="Genomic_DNA"/>
</dbReference>
<dbReference type="Gene3D" id="3.30.70.330">
    <property type="match status" value="2"/>
</dbReference>